<dbReference type="InterPro" id="IPR036034">
    <property type="entry name" value="PDZ_sf"/>
</dbReference>
<dbReference type="PANTHER" id="PTHR43343">
    <property type="entry name" value="PEPTIDASE S12"/>
    <property type="match status" value="1"/>
</dbReference>
<evidence type="ECO:0000259" key="6">
    <source>
        <dbReference type="PROSITE" id="PS50106"/>
    </source>
</evidence>
<keyword evidence="2" id="KW-0645">Protease</keyword>
<evidence type="ECO:0000256" key="2">
    <source>
        <dbReference type="ARBA" id="ARBA00022670"/>
    </source>
</evidence>
<dbReference type="InterPro" id="IPR051201">
    <property type="entry name" value="Chloro_Bact_Ser_Proteases"/>
</dbReference>
<feature type="region of interest" description="Disordered" evidence="4">
    <location>
        <begin position="372"/>
        <end position="409"/>
    </location>
</feature>
<dbReference type="PRINTS" id="PR00834">
    <property type="entry name" value="PROTEASES2C"/>
</dbReference>
<dbReference type="Pfam" id="PF13180">
    <property type="entry name" value="PDZ_2"/>
    <property type="match status" value="1"/>
</dbReference>
<dbReference type="Pfam" id="PF13365">
    <property type="entry name" value="Trypsin_2"/>
    <property type="match status" value="1"/>
</dbReference>
<evidence type="ECO:0000256" key="4">
    <source>
        <dbReference type="SAM" id="MobiDB-lite"/>
    </source>
</evidence>
<dbReference type="Gene3D" id="2.30.42.10">
    <property type="match status" value="1"/>
</dbReference>
<dbReference type="InterPro" id="IPR043504">
    <property type="entry name" value="Peptidase_S1_PA_chymotrypsin"/>
</dbReference>
<keyword evidence="3" id="KW-0378">Hydrolase</keyword>
<dbReference type="SMART" id="SM00228">
    <property type="entry name" value="PDZ"/>
    <property type="match status" value="1"/>
</dbReference>
<comment type="similarity">
    <text evidence="1">Belongs to the peptidase S1C family.</text>
</comment>
<dbReference type="RefSeq" id="WP_285758688.1">
    <property type="nucleotide sequence ID" value="NZ_BSQG01000002.1"/>
</dbReference>
<dbReference type="GO" id="GO:0006508">
    <property type="term" value="P:proteolysis"/>
    <property type="evidence" value="ECO:0007669"/>
    <property type="project" value="UniProtKB-KW"/>
</dbReference>
<proteinExistence type="inferred from homology"/>
<evidence type="ECO:0000256" key="5">
    <source>
        <dbReference type="SAM" id="Phobius"/>
    </source>
</evidence>
<feature type="compositionally biased region" description="Low complexity" evidence="4">
    <location>
        <begin position="234"/>
        <end position="249"/>
    </location>
</feature>
<dbReference type="SUPFAM" id="SSF50494">
    <property type="entry name" value="Trypsin-like serine proteases"/>
    <property type="match status" value="1"/>
</dbReference>
<dbReference type="PROSITE" id="PS50106">
    <property type="entry name" value="PDZ"/>
    <property type="match status" value="1"/>
</dbReference>
<comment type="caution">
    <text evidence="7">The sequence shown here is derived from an EMBL/GenBank/DDBJ whole genome shotgun (WGS) entry which is preliminary data.</text>
</comment>
<protein>
    <recommendedName>
        <fullName evidence="6">PDZ domain-containing protein</fullName>
    </recommendedName>
</protein>
<dbReference type="EMBL" id="BSQG01000002">
    <property type="protein sequence ID" value="GLU47581.1"/>
    <property type="molecule type" value="Genomic_DNA"/>
</dbReference>
<evidence type="ECO:0000256" key="3">
    <source>
        <dbReference type="ARBA" id="ARBA00022801"/>
    </source>
</evidence>
<accession>A0A9W6UGJ2</accession>
<feature type="compositionally biased region" description="Low complexity" evidence="4">
    <location>
        <begin position="377"/>
        <end position="406"/>
    </location>
</feature>
<dbReference type="Gene3D" id="2.40.10.10">
    <property type="entry name" value="Trypsin-like serine proteases"/>
    <property type="match status" value="2"/>
</dbReference>
<dbReference type="InterPro" id="IPR001940">
    <property type="entry name" value="Peptidase_S1C"/>
</dbReference>
<gene>
    <name evidence="7" type="ORF">Nans01_19320</name>
</gene>
<dbReference type="InterPro" id="IPR001478">
    <property type="entry name" value="PDZ"/>
</dbReference>
<keyword evidence="8" id="KW-1185">Reference proteome</keyword>
<evidence type="ECO:0000313" key="8">
    <source>
        <dbReference type="Proteomes" id="UP001165092"/>
    </source>
</evidence>
<feature type="compositionally biased region" description="Low complexity" evidence="4">
    <location>
        <begin position="174"/>
        <end position="183"/>
    </location>
</feature>
<dbReference type="AlphaFoldDB" id="A0A9W6UGJ2"/>
<evidence type="ECO:0000313" key="7">
    <source>
        <dbReference type="EMBL" id="GLU47581.1"/>
    </source>
</evidence>
<feature type="region of interest" description="Disordered" evidence="4">
    <location>
        <begin position="1"/>
        <end position="194"/>
    </location>
</feature>
<keyword evidence="5" id="KW-0472">Membrane</keyword>
<keyword evidence="5" id="KW-0812">Transmembrane</keyword>
<dbReference type="Proteomes" id="UP001165092">
    <property type="component" value="Unassembled WGS sequence"/>
</dbReference>
<name>A0A9W6UGJ2_9ACTN</name>
<reference evidence="7" key="1">
    <citation type="submission" date="2023-02" db="EMBL/GenBank/DDBJ databases">
        <title>Nocardiopsis ansamitocini NBRC 112285.</title>
        <authorList>
            <person name="Ichikawa N."/>
            <person name="Sato H."/>
            <person name="Tonouchi N."/>
        </authorList>
    </citation>
    <scope>NUCLEOTIDE SEQUENCE</scope>
    <source>
        <strain evidence="7">NBRC 112285</strain>
    </source>
</reference>
<feature type="domain" description="PDZ" evidence="6">
    <location>
        <begin position="472"/>
        <end position="557"/>
    </location>
</feature>
<organism evidence="7 8">
    <name type="scientific">Nocardiopsis ansamitocini</name>
    <dbReference type="NCBI Taxonomy" id="1670832"/>
    <lineage>
        <taxon>Bacteria</taxon>
        <taxon>Bacillati</taxon>
        <taxon>Actinomycetota</taxon>
        <taxon>Actinomycetes</taxon>
        <taxon>Streptosporangiales</taxon>
        <taxon>Nocardiopsidaceae</taxon>
        <taxon>Nocardiopsis</taxon>
    </lineage>
</organism>
<dbReference type="GO" id="GO:0004252">
    <property type="term" value="F:serine-type endopeptidase activity"/>
    <property type="evidence" value="ECO:0007669"/>
    <property type="project" value="InterPro"/>
</dbReference>
<feature type="region of interest" description="Disordered" evidence="4">
    <location>
        <begin position="230"/>
        <end position="249"/>
    </location>
</feature>
<feature type="transmembrane region" description="Helical" evidence="5">
    <location>
        <begin position="200"/>
        <end position="222"/>
    </location>
</feature>
<evidence type="ECO:0000256" key="1">
    <source>
        <dbReference type="ARBA" id="ARBA00010541"/>
    </source>
</evidence>
<sequence>MSATDHGAGSPTEGPENNGTPPAGTDLPGAVSPDAERDEPAAAPGFGDSRPADRPGPVEQPGPVSSEPAGPWAQAPRTGPQDPAQSTTPDLGPAYPGEHTGWSAPDQSAAPQGPQRSFIPNRPARAATFGSGPQEPHTTQQYPQQGPPPNDTPFNAYSAGGGGFGAPPAPPHGGFPQGHFPSGPTGPEPRPQKPWSRNRLLVAAGATALVTSLIVGPAAAVITTQVLTGNSPISSLDGSPSTSVSSGDVSKVANQTLPSVVSINAGEGSGSGVVISSDGQILTNNHVIAGADNNLVVQFNDGTQAKASVLGTDPVSDLAVLKAEGVSGLTPASFGDSDKVEVGAEVVAIGSPLGLSGTVTSGVVSALNRPVNTGSAEQDQGQPGEGFPFGPPGQGQEQEQESQQPSTSTVIDAIQTDAPINPGNSGGPLMNLNGEIIGINTAIASNSVGASGQAGSIGLGFAIPINQAKPIIQELIENGEATYATIGATITGASNDAAGAEIVEVGQDGAAAKAGLKAGDVVTALGDRTVTDPNVLIAAIRSHRPGDTVTITYQRGGNTGEAEVTLSGQSAESIGG</sequence>
<dbReference type="SUPFAM" id="SSF50156">
    <property type="entry name" value="PDZ domain-like"/>
    <property type="match status" value="1"/>
</dbReference>
<dbReference type="InterPro" id="IPR009003">
    <property type="entry name" value="Peptidase_S1_PA"/>
</dbReference>
<dbReference type="PANTHER" id="PTHR43343:SF3">
    <property type="entry name" value="PROTEASE DO-LIKE 8, CHLOROPLASTIC"/>
    <property type="match status" value="1"/>
</dbReference>
<keyword evidence="5" id="KW-1133">Transmembrane helix</keyword>